<gene>
    <name evidence="1" type="ORF">FXV83_23085</name>
</gene>
<evidence type="ECO:0000313" key="1">
    <source>
        <dbReference type="EMBL" id="TYO64257.1"/>
    </source>
</evidence>
<proteinExistence type="predicted"/>
<dbReference type="Proteomes" id="UP000324797">
    <property type="component" value="Unassembled WGS sequence"/>
</dbReference>
<dbReference type="EMBL" id="VSTH01000078">
    <property type="protein sequence ID" value="TYO64257.1"/>
    <property type="molecule type" value="Genomic_DNA"/>
</dbReference>
<sequence>MAADDVKSVVAAYEQTLRGLGIQDRGDPLAELVAKKVFEIGQGGVKDPAQICKQAIEELRIV</sequence>
<dbReference type="AlphaFoldDB" id="A0A5S4YLA7"/>
<name>A0A5S4YLA7_9BRAD</name>
<accession>A0A5S4YLA7</accession>
<comment type="caution">
    <text evidence="1">The sequence shown here is derived from an EMBL/GenBank/DDBJ whole genome shotgun (WGS) entry which is preliminary data.</text>
</comment>
<protein>
    <submittedName>
        <fullName evidence="1">Uncharacterized protein</fullName>
    </submittedName>
</protein>
<organism evidence="1 2">
    <name type="scientific">Bradyrhizobium hipponense</name>
    <dbReference type="NCBI Taxonomy" id="2605638"/>
    <lineage>
        <taxon>Bacteria</taxon>
        <taxon>Pseudomonadati</taxon>
        <taxon>Pseudomonadota</taxon>
        <taxon>Alphaproteobacteria</taxon>
        <taxon>Hyphomicrobiales</taxon>
        <taxon>Nitrobacteraceae</taxon>
        <taxon>Bradyrhizobium</taxon>
    </lineage>
</organism>
<reference evidence="1 2" key="1">
    <citation type="submission" date="2019-08" db="EMBL/GenBank/DDBJ databases">
        <title>Bradyrhizobium hipponensis sp. nov., a rhizobium isolated from a Lupinus angustifolius root nodule in Tunisia.</title>
        <authorList>
            <person name="Off K."/>
            <person name="Rejili M."/>
            <person name="Mars M."/>
            <person name="Brachmann A."/>
            <person name="Marin M."/>
        </authorList>
    </citation>
    <scope>NUCLEOTIDE SEQUENCE [LARGE SCALE GENOMIC DNA]</scope>
    <source>
        <strain evidence="2">aSej3</strain>
    </source>
</reference>
<keyword evidence="2" id="KW-1185">Reference proteome</keyword>
<evidence type="ECO:0000313" key="2">
    <source>
        <dbReference type="Proteomes" id="UP000324797"/>
    </source>
</evidence>
<dbReference type="RefSeq" id="WP_148741668.1">
    <property type="nucleotide sequence ID" value="NZ_VSTH01000078.1"/>
</dbReference>